<keyword evidence="4" id="KW-1185">Reference proteome</keyword>
<reference evidence="4" key="1">
    <citation type="journal article" date="2019" name="Int. J. Syst. Evol. Microbiol.">
        <title>The Global Catalogue of Microorganisms (GCM) 10K type strain sequencing project: providing services to taxonomists for standard genome sequencing and annotation.</title>
        <authorList>
            <consortium name="The Broad Institute Genomics Platform"/>
            <consortium name="The Broad Institute Genome Sequencing Center for Infectious Disease"/>
            <person name="Wu L."/>
            <person name="Ma J."/>
        </authorList>
    </citation>
    <scope>NUCLEOTIDE SEQUENCE [LARGE SCALE GENOMIC DNA]</scope>
    <source>
        <strain evidence="4">CGMCC 4.1467</strain>
    </source>
</reference>
<sequence>MEWLANTIALLVGISCFALAGWHERTWWVRAKWIRTTGEVVGITRQGSEDTEYPKISFVHDGRVHEFTSGYGGTGCSRIGDSVVVVVDPVTLKAEQVTTGNRVLFTIAPIAFGLLFSAIGLHGVEVEDHDAGQGATSSQLESGIEPMSPSESEERSR</sequence>
<feature type="transmembrane region" description="Helical" evidence="2">
    <location>
        <begin position="6"/>
        <end position="22"/>
    </location>
</feature>
<feature type="region of interest" description="Disordered" evidence="1">
    <location>
        <begin position="130"/>
        <end position="157"/>
    </location>
</feature>
<evidence type="ECO:0000256" key="1">
    <source>
        <dbReference type="SAM" id="MobiDB-lite"/>
    </source>
</evidence>
<evidence type="ECO:0000313" key="4">
    <source>
        <dbReference type="Proteomes" id="UP001596472"/>
    </source>
</evidence>
<protein>
    <submittedName>
        <fullName evidence="3">DUF3592 domain-containing protein</fullName>
    </submittedName>
</protein>
<keyword evidence="2" id="KW-0812">Transmembrane</keyword>
<organism evidence="3 4">
    <name type="scientific">Haloferula chungangensis</name>
    <dbReference type="NCBI Taxonomy" id="1048331"/>
    <lineage>
        <taxon>Bacteria</taxon>
        <taxon>Pseudomonadati</taxon>
        <taxon>Verrucomicrobiota</taxon>
        <taxon>Verrucomicrobiia</taxon>
        <taxon>Verrucomicrobiales</taxon>
        <taxon>Verrucomicrobiaceae</taxon>
        <taxon>Haloferula</taxon>
    </lineage>
</organism>
<feature type="transmembrane region" description="Helical" evidence="2">
    <location>
        <begin position="103"/>
        <end position="124"/>
    </location>
</feature>
<feature type="compositionally biased region" description="Low complexity" evidence="1">
    <location>
        <begin position="141"/>
        <end position="150"/>
    </location>
</feature>
<keyword evidence="2" id="KW-1133">Transmembrane helix</keyword>
<accession>A0ABW2L758</accession>
<gene>
    <name evidence="3" type="ORF">ACFQY0_13390</name>
</gene>
<dbReference type="EMBL" id="JBHTBS010000006">
    <property type="protein sequence ID" value="MFC7338182.1"/>
    <property type="molecule type" value="Genomic_DNA"/>
</dbReference>
<comment type="caution">
    <text evidence="3">The sequence shown here is derived from an EMBL/GenBank/DDBJ whole genome shotgun (WGS) entry which is preliminary data.</text>
</comment>
<evidence type="ECO:0000256" key="2">
    <source>
        <dbReference type="SAM" id="Phobius"/>
    </source>
</evidence>
<keyword evidence="2" id="KW-0472">Membrane</keyword>
<name>A0ABW2L758_9BACT</name>
<proteinExistence type="predicted"/>
<dbReference type="RefSeq" id="WP_379713204.1">
    <property type="nucleotide sequence ID" value="NZ_JBHTBS010000006.1"/>
</dbReference>
<evidence type="ECO:0000313" key="3">
    <source>
        <dbReference type="EMBL" id="MFC7338182.1"/>
    </source>
</evidence>
<dbReference type="Proteomes" id="UP001596472">
    <property type="component" value="Unassembled WGS sequence"/>
</dbReference>